<keyword evidence="2" id="KW-1185">Reference proteome</keyword>
<protein>
    <recommendedName>
        <fullName evidence="3">Reverse transcriptase zinc-binding domain-containing protein</fullName>
    </recommendedName>
</protein>
<dbReference type="AlphaFoldDB" id="A0A0C9XKA9"/>
<sequence length="148" mass="17205">MWKTSPRYARFQHIDANFPFKKFRKISEVLSRAQTSLLTQLRTGHIPLNSYLFRIKKSGTRRCELCWGIGQLTITETVVHFLFECQAYAAERYDMDRALGRYSRDLRSILTSLGRIKELLKFVGRTARFKNMLGDSIGDVSHLEPEEG</sequence>
<reference evidence="1 2" key="1">
    <citation type="submission" date="2014-04" db="EMBL/GenBank/DDBJ databases">
        <authorList>
            <consortium name="DOE Joint Genome Institute"/>
            <person name="Kuo A."/>
            <person name="Kohler A."/>
            <person name="Nagy L.G."/>
            <person name="Floudas D."/>
            <person name="Copeland A."/>
            <person name="Barry K.W."/>
            <person name="Cichocki N."/>
            <person name="Veneault-Fourrey C."/>
            <person name="LaButti K."/>
            <person name="Lindquist E.A."/>
            <person name="Lipzen A."/>
            <person name="Lundell T."/>
            <person name="Morin E."/>
            <person name="Murat C."/>
            <person name="Sun H."/>
            <person name="Tunlid A."/>
            <person name="Henrissat B."/>
            <person name="Grigoriev I.V."/>
            <person name="Hibbett D.S."/>
            <person name="Martin F."/>
            <person name="Nordberg H.P."/>
            <person name="Cantor M.N."/>
            <person name="Hua S.X."/>
        </authorList>
    </citation>
    <scope>NUCLEOTIDE SEQUENCE [LARGE SCALE GENOMIC DNA]</scope>
    <source>
        <strain evidence="1 2">LaAM-08-1</strain>
    </source>
</reference>
<evidence type="ECO:0000313" key="1">
    <source>
        <dbReference type="EMBL" id="KIK01939.1"/>
    </source>
</evidence>
<organism evidence="1 2">
    <name type="scientific">Laccaria amethystina LaAM-08-1</name>
    <dbReference type="NCBI Taxonomy" id="1095629"/>
    <lineage>
        <taxon>Eukaryota</taxon>
        <taxon>Fungi</taxon>
        <taxon>Dikarya</taxon>
        <taxon>Basidiomycota</taxon>
        <taxon>Agaricomycotina</taxon>
        <taxon>Agaricomycetes</taxon>
        <taxon>Agaricomycetidae</taxon>
        <taxon>Agaricales</taxon>
        <taxon>Agaricineae</taxon>
        <taxon>Hydnangiaceae</taxon>
        <taxon>Laccaria</taxon>
    </lineage>
</organism>
<dbReference type="HOGENOM" id="CLU_146165_0_0_1"/>
<evidence type="ECO:0000313" key="2">
    <source>
        <dbReference type="Proteomes" id="UP000054477"/>
    </source>
</evidence>
<name>A0A0C9XKA9_9AGAR</name>
<gene>
    <name evidence="1" type="ORF">K443DRAFT_97709</name>
</gene>
<dbReference type="EMBL" id="KN838599">
    <property type="protein sequence ID" value="KIK01939.1"/>
    <property type="molecule type" value="Genomic_DNA"/>
</dbReference>
<dbReference type="Proteomes" id="UP000054477">
    <property type="component" value="Unassembled WGS sequence"/>
</dbReference>
<dbReference type="STRING" id="1095629.A0A0C9XKA9"/>
<reference evidence="2" key="2">
    <citation type="submission" date="2015-01" db="EMBL/GenBank/DDBJ databases">
        <title>Evolutionary Origins and Diversification of the Mycorrhizal Mutualists.</title>
        <authorList>
            <consortium name="DOE Joint Genome Institute"/>
            <consortium name="Mycorrhizal Genomics Consortium"/>
            <person name="Kohler A."/>
            <person name="Kuo A."/>
            <person name="Nagy L.G."/>
            <person name="Floudas D."/>
            <person name="Copeland A."/>
            <person name="Barry K.W."/>
            <person name="Cichocki N."/>
            <person name="Veneault-Fourrey C."/>
            <person name="LaButti K."/>
            <person name="Lindquist E.A."/>
            <person name="Lipzen A."/>
            <person name="Lundell T."/>
            <person name="Morin E."/>
            <person name="Murat C."/>
            <person name="Riley R."/>
            <person name="Ohm R."/>
            <person name="Sun H."/>
            <person name="Tunlid A."/>
            <person name="Henrissat B."/>
            <person name="Grigoriev I.V."/>
            <person name="Hibbett D.S."/>
            <person name="Martin F."/>
        </authorList>
    </citation>
    <scope>NUCLEOTIDE SEQUENCE [LARGE SCALE GENOMIC DNA]</scope>
    <source>
        <strain evidence="2">LaAM-08-1</strain>
    </source>
</reference>
<dbReference type="OrthoDB" id="3267074at2759"/>
<evidence type="ECO:0008006" key="3">
    <source>
        <dbReference type="Google" id="ProtNLM"/>
    </source>
</evidence>
<proteinExistence type="predicted"/>
<accession>A0A0C9XKA9</accession>